<reference evidence="13" key="3">
    <citation type="submission" date="2016-03" db="UniProtKB">
        <authorList>
            <consortium name="EnsemblProtists"/>
        </authorList>
    </citation>
    <scope>IDENTIFICATION</scope>
</reference>
<evidence type="ECO:0000256" key="7">
    <source>
        <dbReference type="ARBA" id="ARBA00031812"/>
    </source>
</evidence>
<keyword evidence="4" id="KW-0548">Nucleotidyltransferase</keyword>
<dbReference type="PANTHER" id="PTHR43509">
    <property type="match status" value="1"/>
</dbReference>
<evidence type="ECO:0000256" key="2">
    <source>
        <dbReference type="ARBA" id="ARBA00012391"/>
    </source>
</evidence>
<dbReference type="Pfam" id="PF01747">
    <property type="entry name" value="ATP-sulfurylase"/>
    <property type="match status" value="1"/>
</dbReference>
<dbReference type="Gene3D" id="3.40.50.620">
    <property type="entry name" value="HUPs"/>
    <property type="match status" value="1"/>
</dbReference>
<evidence type="ECO:0000256" key="6">
    <source>
        <dbReference type="ARBA" id="ARBA00022840"/>
    </source>
</evidence>
<evidence type="ECO:0000256" key="3">
    <source>
        <dbReference type="ARBA" id="ARBA00022679"/>
    </source>
</evidence>
<dbReference type="EC" id="2.7.7.4" evidence="2"/>
<comment type="similarity">
    <text evidence="8">Belongs to the sulfate adenylyltransferase family.</text>
</comment>
<dbReference type="GO" id="GO:0005524">
    <property type="term" value="F:ATP binding"/>
    <property type="evidence" value="ECO:0007669"/>
    <property type="project" value="UniProtKB-KW"/>
</dbReference>
<dbReference type="GO" id="GO:0000103">
    <property type="term" value="P:sulfate assimilation"/>
    <property type="evidence" value="ECO:0007669"/>
    <property type="project" value="InterPro"/>
</dbReference>
<dbReference type="GO" id="GO:0004781">
    <property type="term" value="F:sulfate adenylyltransferase (ATP) activity"/>
    <property type="evidence" value="ECO:0007669"/>
    <property type="project" value="UniProtKB-EC"/>
</dbReference>
<dbReference type="OrthoDB" id="506431at2759"/>
<feature type="domain" description="Sulphate adenylyltransferase catalytic" evidence="10">
    <location>
        <begin position="168"/>
        <end position="381"/>
    </location>
</feature>
<dbReference type="Pfam" id="PF14306">
    <property type="entry name" value="PUA_2"/>
    <property type="match status" value="1"/>
</dbReference>
<dbReference type="GeneID" id="17311416"/>
<evidence type="ECO:0000313" key="14">
    <source>
        <dbReference type="Proteomes" id="UP000011087"/>
    </source>
</evidence>
<keyword evidence="6" id="KW-0067">ATP-binding</keyword>
<keyword evidence="5" id="KW-0547">Nucleotide-binding</keyword>
<accession>L1K2T7</accession>
<proteinExistence type="inferred from homology"/>
<dbReference type="STRING" id="905079.L1K2T7"/>
<evidence type="ECO:0000259" key="10">
    <source>
        <dbReference type="Pfam" id="PF01747"/>
    </source>
</evidence>
<dbReference type="OMA" id="MEMRYAG"/>
<keyword evidence="3" id="KW-0808">Transferase</keyword>
<evidence type="ECO:0000256" key="8">
    <source>
        <dbReference type="ARBA" id="ARBA00037980"/>
    </source>
</evidence>
<dbReference type="PANTHER" id="PTHR43509:SF1">
    <property type="entry name" value="SULFATE ADENYLYLTRANSFERASE"/>
    <property type="match status" value="1"/>
</dbReference>
<evidence type="ECO:0000256" key="5">
    <source>
        <dbReference type="ARBA" id="ARBA00022741"/>
    </source>
</evidence>
<dbReference type="Proteomes" id="UP000011087">
    <property type="component" value="Unassembled WGS sequence"/>
</dbReference>
<dbReference type="InterPro" id="IPR014729">
    <property type="entry name" value="Rossmann-like_a/b/a_fold"/>
</dbReference>
<dbReference type="AlphaFoldDB" id="L1K2T7"/>
<dbReference type="InterPro" id="IPR024951">
    <property type="entry name" value="Sulfurylase_cat_dom"/>
</dbReference>
<keyword evidence="14" id="KW-1185">Reference proteome</keyword>
<evidence type="ECO:0000313" key="12">
    <source>
        <dbReference type="EMBL" id="EKX54914.1"/>
    </source>
</evidence>
<dbReference type="SUPFAM" id="SSF88697">
    <property type="entry name" value="PUA domain-like"/>
    <property type="match status" value="1"/>
</dbReference>
<reference evidence="14" key="2">
    <citation type="submission" date="2012-11" db="EMBL/GenBank/DDBJ databases">
        <authorList>
            <person name="Kuo A."/>
            <person name="Curtis B.A."/>
            <person name="Tanifuji G."/>
            <person name="Burki F."/>
            <person name="Gruber A."/>
            <person name="Irimia M."/>
            <person name="Maruyama S."/>
            <person name="Arias M.C."/>
            <person name="Ball S.G."/>
            <person name="Gile G.H."/>
            <person name="Hirakawa Y."/>
            <person name="Hopkins J.F."/>
            <person name="Rensing S.A."/>
            <person name="Schmutz J."/>
            <person name="Symeonidi A."/>
            <person name="Elias M."/>
            <person name="Eveleigh R.J."/>
            <person name="Herman E.K."/>
            <person name="Klute M.J."/>
            <person name="Nakayama T."/>
            <person name="Obornik M."/>
            <person name="Reyes-Prieto A."/>
            <person name="Armbrust E.V."/>
            <person name="Aves S.J."/>
            <person name="Beiko R.G."/>
            <person name="Coutinho P."/>
            <person name="Dacks J.B."/>
            <person name="Durnford D.G."/>
            <person name="Fast N.M."/>
            <person name="Green B.R."/>
            <person name="Grisdale C."/>
            <person name="Hempe F."/>
            <person name="Henrissat B."/>
            <person name="Hoppner M.P."/>
            <person name="Ishida K.-I."/>
            <person name="Kim E."/>
            <person name="Koreny L."/>
            <person name="Kroth P.G."/>
            <person name="Liu Y."/>
            <person name="Malik S.-B."/>
            <person name="Maier U.G."/>
            <person name="McRose D."/>
            <person name="Mock T."/>
            <person name="Neilson J.A."/>
            <person name="Onodera N.T."/>
            <person name="Poole A.M."/>
            <person name="Pritham E.J."/>
            <person name="Richards T.A."/>
            <person name="Rocap G."/>
            <person name="Roy S.W."/>
            <person name="Sarai C."/>
            <person name="Schaack S."/>
            <person name="Shirato S."/>
            <person name="Slamovits C.H."/>
            <person name="Spencer D.F."/>
            <person name="Suzuki S."/>
            <person name="Worden A.Z."/>
            <person name="Zauner S."/>
            <person name="Barry K."/>
            <person name="Bell C."/>
            <person name="Bharti A.K."/>
            <person name="Crow J.A."/>
            <person name="Grimwood J."/>
            <person name="Kramer R."/>
            <person name="Lindquist E."/>
            <person name="Lucas S."/>
            <person name="Salamov A."/>
            <person name="McFadden G.I."/>
            <person name="Lane C.E."/>
            <person name="Keeling P.J."/>
            <person name="Gray M.W."/>
            <person name="Grigoriev I.V."/>
            <person name="Archibald J.M."/>
        </authorList>
    </citation>
    <scope>NUCLEOTIDE SEQUENCE</scope>
    <source>
        <strain evidence="14">CCMP2712</strain>
    </source>
</reference>
<dbReference type="PaxDb" id="55529-EKX54914"/>
<dbReference type="EnsemblProtists" id="EKX54914">
    <property type="protein sequence ID" value="EKX54914"/>
    <property type="gene ID" value="GUITHDRAFT_159102"/>
</dbReference>
<dbReference type="eggNOG" id="KOG0636">
    <property type="taxonomic scope" value="Eukaryota"/>
</dbReference>
<dbReference type="Gene3D" id="3.10.400.10">
    <property type="entry name" value="Sulfate adenylyltransferase"/>
    <property type="match status" value="1"/>
</dbReference>
<evidence type="ECO:0000256" key="4">
    <source>
        <dbReference type="ARBA" id="ARBA00022695"/>
    </source>
</evidence>
<evidence type="ECO:0000256" key="9">
    <source>
        <dbReference type="ARBA" id="ARBA00041598"/>
    </source>
</evidence>
<evidence type="ECO:0000259" key="11">
    <source>
        <dbReference type="Pfam" id="PF14306"/>
    </source>
</evidence>
<dbReference type="KEGG" id="gtt:GUITHDRAFT_159102"/>
<evidence type="ECO:0000256" key="1">
    <source>
        <dbReference type="ARBA" id="ARBA00005048"/>
    </source>
</evidence>
<protein>
    <recommendedName>
        <fullName evidence="2">sulfate adenylyltransferase</fullName>
        <ecNumber evidence="2">2.7.7.4</ecNumber>
    </recommendedName>
    <alternativeName>
        <fullName evidence="9">ATP-sulfurylase</fullName>
    </alternativeName>
    <alternativeName>
        <fullName evidence="7">Sulfate adenylate transferase</fullName>
    </alternativeName>
</protein>
<dbReference type="HOGENOM" id="CLU_022950_1_0_1"/>
<comment type="pathway">
    <text evidence="1">Sulfur metabolism; hydrogen sulfide biosynthesis; sulfite from sulfate: step 1/3.</text>
</comment>
<dbReference type="InterPro" id="IPR015947">
    <property type="entry name" value="PUA-like_sf"/>
</dbReference>
<organism evidence="12">
    <name type="scientific">Guillardia theta (strain CCMP2712)</name>
    <name type="common">Cryptophyte</name>
    <dbReference type="NCBI Taxonomy" id="905079"/>
    <lineage>
        <taxon>Eukaryota</taxon>
        <taxon>Cryptophyceae</taxon>
        <taxon>Pyrenomonadales</taxon>
        <taxon>Geminigeraceae</taxon>
        <taxon>Guillardia</taxon>
    </lineage>
</organism>
<dbReference type="RefSeq" id="XP_005841894.1">
    <property type="nucleotide sequence ID" value="XM_005841837.1"/>
</dbReference>
<dbReference type="CDD" id="cd00517">
    <property type="entry name" value="ATPS"/>
    <property type="match status" value="1"/>
</dbReference>
<dbReference type="EMBL" id="JH992966">
    <property type="protein sequence ID" value="EKX54914.1"/>
    <property type="molecule type" value="Genomic_DNA"/>
</dbReference>
<dbReference type="SUPFAM" id="SSF52374">
    <property type="entry name" value="Nucleotidylyl transferase"/>
    <property type="match status" value="1"/>
</dbReference>
<dbReference type="InterPro" id="IPR025980">
    <property type="entry name" value="ATP-Sase_PUA-like_dom"/>
</dbReference>
<dbReference type="NCBIfam" id="TIGR00339">
    <property type="entry name" value="sopT"/>
    <property type="match status" value="1"/>
</dbReference>
<reference evidence="12 14" key="1">
    <citation type="journal article" date="2012" name="Nature">
        <title>Algal genomes reveal evolutionary mosaicism and the fate of nucleomorphs.</title>
        <authorList>
            <consortium name="DOE Joint Genome Institute"/>
            <person name="Curtis B.A."/>
            <person name="Tanifuji G."/>
            <person name="Burki F."/>
            <person name="Gruber A."/>
            <person name="Irimia M."/>
            <person name="Maruyama S."/>
            <person name="Arias M.C."/>
            <person name="Ball S.G."/>
            <person name="Gile G.H."/>
            <person name="Hirakawa Y."/>
            <person name="Hopkins J.F."/>
            <person name="Kuo A."/>
            <person name="Rensing S.A."/>
            <person name="Schmutz J."/>
            <person name="Symeonidi A."/>
            <person name="Elias M."/>
            <person name="Eveleigh R.J."/>
            <person name="Herman E.K."/>
            <person name="Klute M.J."/>
            <person name="Nakayama T."/>
            <person name="Obornik M."/>
            <person name="Reyes-Prieto A."/>
            <person name="Armbrust E.V."/>
            <person name="Aves S.J."/>
            <person name="Beiko R.G."/>
            <person name="Coutinho P."/>
            <person name="Dacks J.B."/>
            <person name="Durnford D.G."/>
            <person name="Fast N.M."/>
            <person name="Green B.R."/>
            <person name="Grisdale C.J."/>
            <person name="Hempel F."/>
            <person name="Henrissat B."/>
            <person name="Hoppner M.P."/>
            <person name="Ishida K."/>
            <person name="Kim E."/>
            <person name="Koreny L."/>
            <person name="Kroth P.G."/>
            <person name="Liu Y."/>
            <person name="Malik S.B."/>
            <person name="Maier U.G."/>
            <person name="McRose D."/>
            <person name="Mock T."/>
            <person name="Neilson J.A."/>
            <person name="Onodera N.T."/>
            <person name="Poole A.M."/>
            <person name="Pritham E.J."/>
            <person name="Richards T.A."/>
            <person name="Rocap G."/>
            <person name="Roy S.W."/>
            <person name="Sarai C."/>
            <person name="Schaack S."/>
            <person name="Shirato S."/>
            <person name="Slamovits C.H."/>
            <person name="Spencer D.F."/>
            <person name="Suzuki S."/>
            <person name="Worden A.Z."/>
            <person name="Zauner S."/>
            <person name="Barry K."/>
            <person name="Bell C."/>
            <person name="Bharti A.K."/>
            <person name="Crow J.A."/>
            <person name="Grimwood J."/>
            <person name="Kramer R."/>
            <person name="Lindquist E."/>
            <person name="Lucas S."/>
            <person name="Salamov A."/>
            <person name="McFadden G.I."/>
            <person name="Lane C.E."/>
            <person name="Keeling P.J."/>
            <person name="Gray M.W."/>
            <person name="Grigoriev I.V."/>
            <person name="Archibald J.M."/>
        </authorList>
    </citation>
    <scope>NUCLEOTIDE SEQUENCE</scope>
    <source>
        <strain evidence="12 14">CCMP2712</strain>
    </source>
</reference>
<feature type="domain" description="ATP-sulfurylase PUA-like" evidence="11">
    <location>
        <begin position="7"/>
        <end position="159"/>
    </location>
</feature>
<evidence type="ECO:0000313" key="13">
    <source>
        <dbReference type="EnsemblProtists" id="EKX54914"/>
    </source>
</evidence>
<dbReference type="InterPro" id="IPR002650">
    <property type="entry name" value="Sulphate_adenylyltransferase"/>
</dbReference>
<gene>
    <name evidence="12" type="ORF">GUITHDRAFT_159102</name>
</gene>
<sequence>MMAAKQTPHGGKLVDLMVKDEAEKKKIASSCHFEHQLTDRQLCDVELIINGGLSPLNGFMNEETYKKVVDDMRLPSGLLFGLPIVFDTNRDDFVPGKKVLLKQGDRDIAVFTIEDRFKPDKVHECKQCYGVTTLEHPGVLMVSTERGAFYCGGSLQGLNLPVREFPCRTPAEVRTDLPDDKDVVAFQCRNPVHRAHYELFTRALDAPEVGPEGVVLVHPTCGPTQADDIPGTVRYKTYVRLAEETKNPRIRWDYLPYSMHMAGPREAIQHMMIRKNFGCTHFIIGRDMAGSKSSITGDDFYGPYDAQDFAKKHGPELGVTPVPSLNLVYTQEKGYVTAEQAKEEGLETLKLSGTKFRKMLRSGEDIPEWFAFKSVVEVLREDVLASPK</sequence>
<name>L1K2T7_GUITC</name>